<keyword evidence="2" id="KW-1185">Reference proteome</keyword>
<dbReference type="Proteomes" id="UP001596425">
    <property type="component" value="Unassembled WGS sequence"/>
</dbReference>
<dbReference type="RefSeq" id="WP_193189495.1">
    <property type="nucleotide sequence ID" value="NZ_JACZFR010000007.1"/>
</dbReference>
<protein>
    <submittedName>
        <fullName evidence="1">Uncharacterized protein</fullName>
    </submittedName>
</protein>
<comment type="caution">
    <text evidence="1">The sequence shown here is derived from an EMBL/GenBank/DDBJ whole genome shotgun (WGS) entry which is preliminary data.</text>
</comment>
<organism evidence="1 2">
    <name type="scientific">Microbulbifer taiwanensis</name>
    <dbReference type="NCBI Taxonomy" id="986746"/>
    <lineage>
        <taxon>Bacteria</taxon>
        <taxon>Pseudomonadati</taxon>
        <taxon>Pseudomonadota</taxon>
        <taxon>Gammaproteobacteria</taxon>
        <taxon>Cellvibrionales</taxon>
        <taxon>Microbulbiferaceae</taxon>
        <taxon>Microbulbifer</taxon>
    </lineage>
</organism>
<gene>
    <name evidence="1" type="ORF">ACFQBM_07055</name>
</gene>
<sequence>MKKLVRIDPNTGRIIDIDQEKLKRIAKELLDYLNLDLDPQYDTHGVKAAFSSLCNDAINGKIKEAIPPDDLPLEYQRRERIFDEKLNKLLARFCVTVSGTPLEQITTQDIDGVPHAYIEVE</sequence>
<dbReference type="EMBL" id="JBHSVR010000001">
    <property type="protein sequence ID" value="MFC6633028.1"/>
    <property type="molecule type" value="Genomic_DNA"/>
</dbReference>
<evidence type="ECO:0000313" key="2">
    <source>
        <dbReference type="Proteomes" id="UP001596425"/>
    </source>
</evidence>
<evidence type="ECO:0000313" key="1">
    <source>
        <dbReference type="EMBL" id="MFC6633028.1"/>
    </source>
</evidence>
<accession>A0ABW1YMB0</accession>
<proteinExistence type="predicted"/>
<name>A0ABW1YMB0_9GAMM</name>
<reference evidence="2" key="1">
    <citation type="journal article" date="2019" name="Int. J. Syst. Evol. Microbiol.">
        <title>The Global Catalogue of Microorganisms (GCM) 10K type strain sequencing project: providing services to taxonomists for standard genome sequencing and annotation.</title>
        <authorList>
            <consortium name="The Broad Institute Genomics Platform"/>
            <consortium name="The Broad Institute Genome Sequencing Center for Infectious Disease"/>
            <person name="Wu L."/>
            <person name="Ma J."/>
        </authorList>
    </citation>
    <scope>NUCLEOTIDE SEQUENCE [LARGE SCALE GENOMIC DNA]</scope>
    <source>
        <strain evidence="2">CGMCC 1.13718</strain>
    </source>
</reference>